<protein>
    <submittedName>
        <fullName evidence="1">Uncharacterized protein</fullName>
    </submittedName>
</protein>
<proteinExistence type="predicted"/>
<gene>
    <name evidence="1" type="ORF">B296_00034913</name>
</gene>
<dbReference type="Proteomes" id="UP000287651">
    <property type="component" value="Unassembled WGS sequence"/>
</dbReference>
<name>A0A426X9D6_ENSVE</name>
<sequence length="145" mass="16058">MVGNGGGESIPRFVLLNLHHQSTGLVLEEGSRKLNDPWGHLVLGATCLMHSCMHACIPSSSDTLAEARVHPAVGSRPRVSNNDVAVSRCFVCYWLTLSAMVKKRTTHLDEAGGGVHGWWVFSGPPLISTERRRRRRRKINIEFGF</sequence>
<dbReference type="EMBL" id="AMZH03024085">
    <property type="protein sequence ID" value="RRT36095.1"/>
    <property type="molecule type" value="Genomic_DNA"/>
</dbReference>
<evidence type="ECO:0000313" key="2">
    <source>
        <dbReference type="Proteomes" id="UP000287651"/>
    </source>
</evidence>
<comment type="caution">
    <text evidence="1">The sequence shown here is derived from an EMBL/GenBank/DDBJ whole genome shotgun (WGS) entry which is preliminary data.</text>
</comment>
<organism evidence="1 2">
    <name type="scientific">Ensete ventricosum</name>
    <name type="common">Abyssinian banana</name>
    <name type="synonym">Musa ensete</name>
    <dbReference type="NCBI Taxonomy" id="4639"/>
    <lineage>
        <taxon>Eukaryota</taxon>
        <taxon>Viridiplantae</taxon>
        <taxon>Streptophyta</taxon>
        <taxon>Embryophyta</taxon>
        <taxon>Tracheophyta</taxon>
        <taxon>Spermatophyta</taxon>
        <taxon>Magnoliopsida</taxon>
        <taxon>Liliopsida</taxon>
        <taxon>Zingiberales</taxon>
        <taxon>Musaceae</taxon>
        <taxon>Ensete</taxon>
    </lineage>
</organism>
<dbReference type="AlphaFoldDB" id="A0A426X9D6"/>
<evidence type="ECO:0000313" key="1">
    <source>
        <dbReference type="EMBL" id="RRT36095.1"/>
    </source>
</evidence>
<accession>A0A426X9D6</accession>
<reference evidence="1 2" key="1">
    <citation type="journal article" date="2014" name="Agronomy (Basel)">
        <title>A Draft Genome Sequence for Ensete ventricosum, the Drought-Tolerant Tree Against Hunger.</title>
        <authorList>
            <person name="Harrison J."/>
            <person name="Moore K.A."/>
            <person name="Paszkiewicz K."/>
            <person name="Jones T."/>
            <person name="Grant M."/>
            <person name="Ambacheew D."/>
            <person name="Muzemil S."/>
            <person name="Studholme D.J."/>
        </authorList>
    </citation>
    <scope>NUCLEOTIDE SEQUENCE [LARGE SCALE GENOMIC DNA]</scope>
</reference>